<evidence type="ECO:0000259" key="1">
    <source>
        <dbReference type="Pfam" id="PF02557"/>
    </source>
</evidence>
<evidence type="ECO:0000313" key="3">
    <source>
        <dbReference type="Proteomes" id="UP001064632"/>
    </source>
</evidence>
<dbReference type="InterPro" id="IPR052179">
    <property type="entry name" value="DD-CPase-like"/>
</dbReference>
<dbReference type="CDD" id="cd14852">
    <property type="entry name" value="LD-carboxypeptidase"/>
    <property type="match status" value="1"/>
</dbReference>
<dbReference type="InterPro" id="IPR058193">
    <property type="entry name" value="VanY/YodJ_core_dom"/>
</dbReference>
<sequence>MRERFIDTPEGIALPRLADRHRRDELSRQAGALGVPADYGDRHGLRVVAEARVLRFIGYDLYDRPQWLAPRAARAWFAMRQAAAVAMVELHVVSAFRSVDYQFGLLQRKLDRGQSMDDILAVSAAPGYSEHHTGRALDLTTPGFAVLEEEFEHSPAFAWLQRHAPGYGFHLSFPRDNPHGIAYEPWHWCWRPLRRG</sequence>
<dbReference type="PANTHER" id="PTHR34385:SF1">
    <property type="entry name" value="PEPTIDOGLYCAN L-ALANYL-D-GLUTAMATE ENDOPEPTIDASE CWLK"/>
    <property type="match status" value="1"/>
</dbReference>
<dbReference type="Gene3D" id="3.30.1380.10">
    <property type="match status" value="1"/>
</dbReference>
<gene>
    <name evidence="2" type="ORF">N4264_09810</name>
</gene>
<keyword evidence="2" id="KW-0378">Hydrolase</keyword>
<dbReference type="EMBL" id="CP104694">
    <property type="protein sequence ID" value="UXI69899.1"/>
    <property type="molecule type" value="Genomic_DNA"/>
</dbReference>
<dbReference type="Proteomes" id="UP001064632">
    <property type="component" value="Chromosome"/>
</dbReference>
<evidence type="ECO:0000313" key="2">
    <source>
        <dbReference type="EMBL" id="UXI69899.1"/>
    </source>
</evidence>
<keyword evidence="3" id="KW-1185">Reference proteome</keyword>
<dbReference type="SUPFAM" id="SSF55166">
    <property type="entry name" value="Hedgehog/DD-peptidase"/>
    <property type="match status" value="1"/>
</dbReference>
<feature type="domain" description="D-alanyl-D-alanine carboxypeptidase-like core" evidence="1">
    <location>
        <begin position="67"/>
        <end position="192"/>
    </location>
</feature>
<dbReference type="Pfam" id="PF02557">
    <property type="entry name" value="VanY"/>
    <property type="match status" value="1"/>
</dbReference>
<proteinExistence type="predicted"/>
<accession>A0ABY6BJ47</accession>
<dbReference type="InterPro" id="IPR009045">
    <property type="entry name" value="Zn_M74/Hedgehog-like"/>
</dbReference>
<reference evidence="2" key="1">
    <citation type="submission" date="2022-09" db="EMBL/GenBank/DDBJ databases">
        <title>Tahibacter sp. nov., isolated from a fresh water.</title>
        <authorList>
            <person name="Baek J.H."/>
            <person name="Lee J.K."/>
            <person name="Kim J.M."/>
            <person name="Jeon C.O."/>
        </authorList>
    </citation>
    <scope>NUCLEOTIDE SEQUENCE</scope>
    <source>
        <strain evidence="2">W38</strain>
    </source>
</reference>
<keyword evidence="2" id="KW-0645">Protease</keyword>
<dbReference type="PANTHER" id="PTHR34385">
    <property type="entry name" value="D-ALANYL-D-ALANINE CARBOXYPEPTIDASE"/>
    <property type="match status" value="1"/>
</dbReference>
<name>A0ABY6BJ47_9GAMM</name>
<protein>
    <submittedName>
        <fullName evidence="2">D-alanyl-D-alanine carboxypeptidase family protein</fullName>
    </submittedName>
</protein>
<dbReference type="RefSeq" id="WP_261696851.1">
    <property type="nucleotide sequence ID" value="NZ_CP104694.1"/>
</dbReference>
<keyword evidence="2" id="KW-0121">Carboxypeptidase</keyword>
<organism evidence="2 3">
    <name type="scientific">Tahibacter amnicola</name>
    <dbReference type="NCBI Taxonomy" id="2976241"/>
    <lineage>
        <taxon>Bacteria</taxon>
        <taxon>Pseudomonadati</taxon>
        <taxon>Pseudomonadota</taxon>
        <taxon>Gammaproteobacteria</taxon>
        <taxon>Lysobacterales</taxon>
        <taxon>Rhodanobacteraceae</taxon>
        <taxon>Tahibacter</taxon>
    </lineage>
</organism>
<dbReference type="GO" id="GO:0004180">
    <property type="term" value="F:carboxypeptidase activity"/>
    <property type="evidence" value="ECO:0007669"/>
    <property type="project" value="UniProtKB-KW"/>
</dbReference>
<dbReference type="InterPro" id="IPR003709">
    <property type="entry name" value="VanY-like_core_dom"/>
</dbReference>